<evidence type="ECO:0000256" key="2">
    <source>
        <dbReference type="ARBA" id="ARBA00023110"/>
    </source>
</evidence>
<dbReference type="Pfam" id="PF00160">
    <property type="entry name" value="Pro_isomerase"/>
    <property type="match status" value="1"/>
</dbReference>
<organism evidence="6 7">
    <name type="scientific">Rhizorhabdus histidinilytica</name>
    <dbReference type="NCBI Taxonomy" id="439228"/>
    <lineage>
        <taxon>Bacteria</taxon>
        <taxon>Pseudomonadati</taxon>
        <taxon>Pseudomonadota</taxon>
        <taxon>Alphaproteobacteria</taxon>
        <taxon>Sphingomonadales</taxon>
        <taxon>Sphingomonadaceae</taxon>
        <taxon>Rhizorhabdus</taxon>
    </lineage>
</organism>
<reference evidence="7" key="1">
    <citation type="submission" date="2017-02" db="EMBL/GenBank/DDBJ databases">
        <authorList>
            <person name="Varghese N."/>
            <person name="Submissions S."/>
        </authorList>
    </citation>
    <scope>NUCLEOTIDE SEQUENCE [LARGE SCALE GENOMIC DNA]</scope>
    <source>
        <strain evidence="7">UM2</strain>
    </source>
</reference>
<accession>A0A1T5FH11</accession>
<evidence type="ECO:0000259" key="5">
    <source>
        <dbReference type="PROSITE" id="PS50072"/>
    </source>
</evidence>
<evidence type="ECO:0000256" key="4">
    <source>
        <dbReference type="SAM" id="SignalP"/>
    </source>
</evidence>
<evidence type="ECO:0000256" key="3">
    <source>
        <dbReference type="ARBA" id="ARBA00023235"/>
    </source>
</evidence>
<dbReference type="RefSeq" id="WP_079649765.1">
    <property type="nucleotide sequence ID" value="NZ_FUYM01000009.1"/>
</dbReference>
<sequence>MTIHRLALGALLCLSALPALAQEAAQPAMTPAPAAPPAAAAPRPATVQVSILTSEGPILLELEKERAPITTNNFLRYADTKRFDNTTFYRAVAVPNAPELGLVQGGIKFDPKKVLPGIAHEPTTKTGLKHVDGTISMGRNAPGTAAGDFFIVVGDMTYMDANPSAPGDNLGYAAFGHVVEGMDVVKKILAAPRSPTLGEGVMKGQMLAAPIKIISVRRVAAPKPTVAKPAQP</sequence>
<feature type="domain" description="PPIase cyclophilin-type" evidence="5">
    <location>
        <begin position="56"/>
        <end position="221"/>
    </location>
</feature>
<keyword evidence="2" id="KW-0697">Rotamase</keyword>
<keyword evidence="3 6" id="KW-0413">Isomerase</keyword>
<keyword evidence="4" id="KW-0732">Signal</keyword>
<evidence type="ECO:0000313" key="6">
    <source>
        <dbReference type="EMBL" id="SKB95378.1"/>
    </source>
</evidence>
<gene>
    <name evidence="6" type="ORF">SAMN06295920_109184</name>
</gene>
<proteinExistence type="predicted"/>
<evidence type="ECO:0000256" key="1">
    <source>
        <dbReference type="ARBA" id="ARBA00013194"/>
    </source>
</evidence>
<dbReference type="InterPro" id="IPR029000">
    <property type="entry name" value="Cyclophilin-like_dom_sf"/>
</dbReference>
<dbReference type="STRING" id="439228.SAMN06295920_109184"/>
<dbReference type="EMBL" id="FUYM01000009">
    <property type="protein sequence ID" value="SKB95378.1"/>
    <property type="molecule type" value="Genomic_DNA"/>
</dbReference>
<dbReference type="Proteomes" id="UP000189818">
    <property type="component" value="Unassembled WGS sequence"/>
</dbReference>
<dbReference type="SUPFAM" id="SSF50891">
    <property type="entry name" value="Cyclophilin-like"/>
    <property type="match status" value="1"/>
</dbReference>
<dbReference type="PANTHER" id="PTHR43246">
    <property type="entry name" value="PEPTIDYL-PROLYL CIS-TRANS ISOMERASE CYP38, CHLOROPLASTIC"/>
    <property type="match status" value="1"/>
</dbReference>
<feature type="signal peptide" evidence="4">
    <location>
        <begin position="1"/>
        <end position="21"/>
    </location>
</feature>
<feature type="chain" id="PRO_5013364083" description="peptidylprolyl isomerase" evidence="4">
    <location>
        <begin position="22"/>
        <end position="232"/>
    </location>
</feature>
<dbReference type="GO" id="GO:0003755">
    <property type="term" value="F:peptidyl-prolyl cis-trans isomerase activity"/>
    <property type="evidence" value="ECO:0007669"/>
    <property type="project" value="UniProtKB-KW"/>
</dbReference>
<keyword evidence="7" id="KW-1185">Reference proteome</keyword>
<evidence type="ECO:0000313" key="7">
    <source>
        <dbReference type="Proteomes" id="UP000189818"/>
    </source>
</evidence>
<name>A0A1T5FH11_9SPHN</name>
<dbReference type="AlphaFoldDB" id="A0A1T5FH11"/>
<dbReference type="Gene3D" id="2.40.100.10">
    <property type="entry name" value="Cyclophilin-like"/>
    <property type="match status" value="1"/>
</dbReference>
<dbReference type="InterPro" id="IPR044665">
    <property type="entry name" value="E_coli_cyclophilin_A-like"/>
</dbReference>
<protein>
    <recommendedName>
        <fullName evidence="1">peptidylprolyl isomerase</fullName>
        <ecNumber evidence="1">5.2.1.8</ecNumber>
    </recommendedName>
</protein>
<dbReference type="InterPro" id="IPR002130">
    <property type="entry name" value="Cyclophilin-type_PPIase_dom"/>
</dbReference>
<dbReference type="PROSITE" id="PS50072">
    <property type="entry name" value="CSA_PPIASE_2"/>
    <property type="match status" value="1"/>
</dbReference>
<dbReference type="OrthoDB" id="9807797at2"/>
<dbReference type="EC" id="5.2.1.8" evidence="1"/>